<feature type="non-terminal residue" evidence="2">
    <location>
        <position position="80"/>
    </location>
</feature>
<reference evidence="2 3" key="1">
    <citation type="journal article" date="2021" name="Nat. Plants">
        <title>The Taxus genome provides insights into paclitaxel biosynthesis.</title>
        <authorList>
            <person name="Xiong X."/>
            <person name="Gou J."/>
            <person name="Liao Q."/>
            <person name="Li Y."/>
            <person name="Zhou Q."/>
            <person name="Bi G."/>
            <person name="Li C."/>
            <person name="Du R."/>
            <person name="Wang X."/>
            <person name="Sun T."/>
            <person name="Guo L."/>
            <person name="Liang H."/>
            <person name="Lu P."/>
            <person name="Wu Y."/>
            <person name="Zhang Z."/>
            <person name="Ro D.K."/>
            <person name="Shang Y."/>
            <person name="Huang S."/>
            <person name="Yan J."/>
        </authorList>
    </citation>
    <scope>NUCLEOTIDE SEQUENCE [LARGE SCALE GENOMIC DNA]</scope>
    <source>
        <strain evidence="2">Ta-2019</strain>
    </source>
</reference>
<accession>A0AA38CQ53</accession>
<feature type="coiled-coil region" evidence="1">
    <location>
        <begin position="37"/>
        <end position="78"/>
    </location>
</feature>
<keyword evidence="3" id="KW-1185">Reference proteome</keyword>
<dbReference type="Proteomes" id="UP000824469">
    <property type="component" value="Unassembled WGS sequence"/>
</dbReference>
<proteinExistence type="predicted"/>
<organism evidence="2 3">
    <name type="scientific">Taxus chinensis</name>
    <name type="common">Chinese yew</name>
    <name type="synonym">Taxus wallichiana var. chinensis</name>
    <dbReference type="NCBI Taxonomy" id="29808"/>
    <lineage>
        <taxon>Eukaryota</taxon>
        <taxon>Viridiplantae</taxon>
        <taxon>Streptophyta</taxon>
        <taxon>Embryophyta</taxon>
        <taxon>Tracheophyta</taxon>
        <taxon>Spermatophyta</taxon>
        <taxon>Pinopsida</taxon>
        <taxon>Pinidae</taxon>
        <taxon>Conifers II</taxon>
        <taxon>Cupressales</taxon>
        <taxon>Taxaceae</taxon>
        <taxon>Taxus</taxon>
    </lineage>
</organism>
<evidence type="ECO:0000313" key="2">
    <source>
        <dbReference type="EMBL" id="KAH9304875.1"/>
    </source>
</evidence>
<feature type="non-terminal residue" evidence="2">
    <location>
        <position position="1"/>
    </location>
</feature>
<sequence length="80" mass="9454">HEEVTDEVLFVTKYAMRSMSEILTLFGANMQFEDDEEDAYETELACVQVDIKNAKRNVKKLKTSIKEYEGKIHELEEKHW</sequence>
<dbReference type="AlphaFoldDB" id="A0AA38CQ53"/>
<protein>
    <submittedName>
        <fullName evidence="2">Uncharacterized protein</fullName>
    </submittedName>
</protein>
<evidence type="ECO:0000256" key="1">
    <source>
        <dbReference type="SAM" id="Coils"/>
    </source>
</evidence>
<dbReference type="EMBL" id="JAHRHJ020000008">
    <property type="protein sequence ID" value="KAH9304875.1"/>
    <property type="molecule type" value="Genomic_DNA"/>
</dbReference>
<evidence type="ECO:0000313" key="3">
    <source>
        <dbReference type="Proteomes" id="UP000824469"/>
    </source>
</evidence>
<name>A0AA38CQ53_TAXCH</name>
<gene>
    <name evidence="2" type="ORF">KI387_009279</name>
</gene>
<comment type="caution">
    <text evidence="2">The sequence shown here is derived from an EMBL/GenBank/DDBJ whole genome shotgun (WGS) entry which is preliminary data.</text>
</comment>
<keyword evidence="1" id="KW-0175">Coiled coil</keyword>